<evidence type="ECO:0000313" key="1">
    <source>
        <dbReference type="EMBL" id="EFW15354.1"/>
    </source>
</evidence>
<dbReference type="AlphaFoldDB" id="E9DE00"/>
<sequence length="78" mass="8551">MQPGRQRPSHPGAWHLILEGYSRYPRSLGGTFRLWVGPAEDYHDPESGWAPPCSHAKGFKNSLSGQSHGLALAQLVSI</sequence>
<accession>E9DE00</accession>
<dbReference type="VEuPathDB" id="FungiDB:CPSG_07791"/>
<evidence type="ECO:0000313" key="2">
    <source>
        <dbReference type="Proteomes" id="UP000002497"/>
    </source>
</evidence>
<name>E9DE00_COCPS</name>
<gene>
    <name evidence="1" type="ORF">CPSG_07791</name>
</gene>
<dbReference type="Proteomes" id="UP000002497">
    <property type="component" value="Unassembled WGS sequence"/>
</dbReference>
<reference evidence="2" key="1">
    <citation type="journal article" date="2010" name="Genome Res.">
        <title>Population genomic sequencing of Coccidioides fungi reveals recent hybridization and transposon control.</title>
        <authorList>
            <person name="Neafsey D.E."/>
            <person name="Barker B.M."/>
            <person name="Sharpton T.J."/>
            <person name="Stajich J.E."/>
            <person name="Park D.J."/>
            <person name="Whiston E."/>
            <person name="Hung C.-Y."/>
            <person name="McMahan C."/>
            <person name="White J."/>
            <person name="Sykes S."/>
            <person name="Heiman D."/>
            <person name="Young S."/>
            <person name="Zeng Q."/>
            <person name="Abouelleil A."/>
            <person name="Aftuck L."/>
            <person name="Bessette D."/>
            <person name="Brown A."/>
            <person name="FitzGerald M."/>
            <person name="Lui A."/>
            <person name="Macdonald J.P."/>
            <person name="Priest M."/>
            <person name="Orbach M.J."/>
            <person name="Galgiani J.N."/>
            <person name="Kirkland T.N."/>
            <person name="Cole G.T."/>
            <person name="Birren B.W."/>
            <person name="Henn M.R."/>
            <person name="Taylor J.W."/>
            <person name="Rounsley S.D."/>
        </authorList>
    </citation>
    <scope>NUCLEOTIDE SEQUENCE [LARGE SCALE GENOMIC DNA]</scope>
    <source>
        <strain evidence="2">RMSCC 757 / Silveira</strain>
    </source>
</reference>
<dbReference type="EMBL" id="GL636501">
    <property type="protein sequence ID" value="EFW15354.1"/>
    <property type="molecule type" value="Genomic_DNA"/>
</dbReference>
<dbReference type="HOGENOM" id="CLU_2621858_0_0_1"/>
<proteinExistence type="predicted"/>
<protein>
    <submittedName>
        <fullName evidence="1">Predicted protein</fullName>
    </submittedName>
</protein>
<keyword evidence="2" id="KW-1185">Reference proteome</keyword>
<organism evidence="2">
    <name type="scientific">Coccidioides posadasii (strain RMSCC 757 / Silveira)</name>
    <name type="common">Valley fever fungus</name>
    <dbReference type="NCBI Taxonomy" id="443226"/>
    <lineage>
        <taxon>Eukaryota</taxon>
        <taxon>Fungi</taxon>
        <taxon>Dikarya</taxon>
        <taxon>Ascomycota</taxon>
        <taxon>Pezizomycotina</taxon>
        <taxon>Eurotiomycetes</taxon>
        <taxon>Eurotiomycetidae</taxon>
        <taxon>Onygenales</taxon>
        <taxon>Onygenaceae</taxon>
        <taxon>Coccidioides</taxon>
    </lineage>
</organism>
<reference evidence="2" key="2">
    <citation type="submission" date="2010-03" db="EMBL/GenBank/DDBJ databases">
        <title>The genome sequence of Coccidioides posadasii strain Silveira.</title>
        <authorList>
            <consortium name="The Broad Institute Genome Sequencing Center for Infectious Disease"/>
            <person name="Neafsey D."/>
            <person name="Orbach M."/>
            <person name="Henn M.R."/>
            <person name="Cole G.T."/>
            <person name="Galgiani J."/>
            <person name="Gardner M.J."/>
            <person name="Kirkland T.N."/>
            <person name="Taylor J.W."/>
            <person name="Young S.K."/>
            <person name="Zeng Q."/>
            <person name="Koehrsen M."/>
            <person name="Alvarado L."/>
            <person name="Berlin A."/>
            <person name="Borenstein D."/>
            <person name="Chapman S.B."/>
            <person name="Chen Z."/>
            <person name="Engels R."/>
            <person name="Freedman E."/>
            <person name="Gellesch M."/>
            <person name="Goldberg J."/>
            <person name="Griggs A."/>
            <person name="Gujja S."/>
            <person name="Heilman E."/>
            <person name="Heiman D."/>
            <person name="Howarth C."/>
            <person name="Jen D."/>
            <person name="Larson L."/>
            <person name="Mehta T."/>
            <person name="Neiman D."/>
            <person name="Park D."/>
            <person name="Pearson M."/>
            <person name="Richards J."/>
            <person name="Roberts A."/>
            <person name="Saif S."/>
            <person name="Shea T."/>
            <person name="Shenoy N."/>
            <person name="Sisk P."/>
            <person name="Stolte C."/>
            <person name="Sykes S."/>
            <person name="Walk T."/>
            <person name="White J."/>
            <person name="Yandava C."/>
            <person name="Haas B."/>
            <person name="Nusbaum C."/>
            <person name="Birren B."/>
        </authorList>
    </citation>
    <scope>NUCLEOTIDE SEQUENCE [LARGE SCALE GENOMIC DNA]</scope>
    <source>
        <strain evidence="2">RMSCC 757 / Silveira</strain>
    </source>
</reference>